<evidence type="ECO:0000256" key="1">
    <source>
        <dbReference type="SAM" id="MobiDB-lite"/>
    </source>
</evidence>
<dbReference type="AlphaFoldDB" id="M1Z2N5"/>
<dbReference type="InParanoid" id="M1Z2N5"/>
<keyword evidence="2" id="KW-0472">Membrane</keyword>
<dbReference type="EMBL" id="CAQJ01000101">
    <property type="protein sequence ID" value="CCQ92008.1"/>
    <property type="molecule type" value="Genomic_DNA"/>
</dbReference>
<evidence type="ECO:0000256" key="2">
    <source>
        <dbReference type="SAM" id="Phobius"/>
    </source>
</evidence>
<keyword evidence="2" id="KW-0812">Transmembrane</keyword>
<feature type="region of interest" description="Disordered" evidence="1">
    <location>
        <begin position="61"/>
        <end position="83"/>
    </location>
</feature>
<protein>
    <submittedName>
        <fullName evidence="3">Uncharacterized protein</fullName>
    </submittedName>
</protein>
<dbReference type="HOGENOM" id="CLU_2539111_0_0_0"/>
<sequence length="83" mass="9041">MMTPFQAKKAALVFALFAFILLSLGSWISGARVLAAVVRGVEGFFIFGGLAWAVCALVSTNEPQDKKKKKKRPQKGQNLDQTV</sequence>
<organism evidence="3 4">
    <name type="scientific">Nitrospina gracilis (strain 3/211)</name>
    <dbReference type="NCBI Taxonomy" id="1266370"/>
    <lineage>
        <taxon>Bacteria</taxon>
        <taxon>Pseudomonadati</taxon>
        <taxon>Nitrospinota/Tectimicrobiota group</taxon>
        <taxon>Nitrospinota</taxon>
        <taxon>Nitrospinia</taxon>
        <taxon>Nitrospinales</taxon>
        <taxon>Nitrospinaceae</taxon>
        <taxon>Nitrospina</taxon>
    </lineage>
</organism>
<dbReference type="RefSeq" id="WP_005011436.1">
    <property type="nucleotide sequence ID" value="NZ_HG422173.1"/>
</dbReference>
<feature type="transmembrane region" description="Helical" evidence="2">
    <location>
        <begin position="45"/>
        <end position="62"/>
    </location>
</feature>
<gene>
    <name evidence="3" type="ORF">NITGR_910057</name>
</gene>
<comment type="caution">
    <text evidence="3">The sequence shown here is derived from an EMBL/GenBank/DDBJ whole genome shotgun (WGS) entry which is preliminary data.</text>
</comment>
<name>M1Z2N5_NITG3</name>
<evidence type="ECO:0000313" key="4">
    <source>
        <dbReference type="Proteomes" id="UP000011704"/>
    </source>
</evidence>
<proteinExistence type="predicted"/>
<dbReference type="Proteomes" id="UP000011704">
    <property type="component" value="Unassembled WGS sequence"/>
</dbReference>
<accession>M1Z2N5</accession>
<evidence type="ECO:0000313" key="3">
    <source>
        <dbReference type="EMBL" id="CCQ92008.1"/>
    </source>
</evidence>
<reference evidence="3 4" key="1">
    <citation type="journal article" date="2013" name="Front. Microbiol.">
        <title>The genome of Nitrospina gracilis illuminates the metabolism and evolution of the major marine nitrite oxidizer.</title>
        <authorList>
            <person name="Luecker S."/>
            <person name="Nowka B."/>
            <person name="Rattei T."/>
            <person name="Spieck E."/>
            <person name="and Daims H."/>
        </authorList>
    </citation>
    <scope>NUCLEOTIDE SEQUENCE [LARGE SCALE GENOMIC DNA]</scope>
    <source>
        <strain evidence="3 4">3/211</strain>
    </source>
</reference>
<dbReference type="STRING" id="1266370.NITGR_910057"/>
<keyword evidence="4" id="KW-1185">Reference proteome</keyword>
<keyword evidence="2" id="KW-1133">Transmembrane helix</keyword>